<name>A0A8X8KKQ2_9RHOB</name>
<dbReference type="Gene3D" id="3.10.450.40">
    <property type="match status" value="1"/>
</dbReference>
<comment type="caution">
    <text evidence="1">The sequence shown here is derived from an EMBL/GenBank/DDBJ whole genome shotgun (WGS) entry which is preliminary data.</text>
</comment>
<protein>
    <submittedName>
        <fullName evidence="1">DUF3223 domain-containing protein</fullName>
    </submittedName>
</protein>
<organism evidence="1 2">
    <name type="scientific">Fertoeibacter niger</name>
    <dbReference type="NCBI Taxonomy" id="2656921"/>
    <lineage>
        <taxon>Bacteria</taxon>
        <taxon>Pseudomonadati</taxon>
        <taxon>Pseudomonadota</taxon>
        <taxon>Alphaproteobacteria</taxon>
        <taxon>Rhodobacterales</taxon>
        <taxon>Paracoccaceae</taxon>
        <taxon>Fertoeibacter</taxon>
    </lineage>
</organism>
<dbReference type="Pfam" id="PF11523">
    <property type="entry name" value="DUF3223"/>
    <property type="match status" value="1"/>
</dbReference>
<evidence type="ECO:0000313" key="2">
    <source>
        <dbReference type="Proteomes" id="UP000484076"/>
    </source>
</evidence>
<dbReference type="EMBL" id="WHUT02000004">
    <property type="protein sequence ID" value="NUB44524.1"/>
    <property type="molecule type" value="Genomic_DNA"/>
</dbReference>
<reference evidence="1" key="1">
    <citation type="submission" date="2020-05" db="EMBL/GenBank/DDBJ databases">
        <title>Fertoebacter nigrum gen. nov., sp. nov., a new member of the family Rhodobacteraceae.</title>
        <authorList>
            <person name="Szuroczki S."/>
            <person name="Abbaszade G."/>
            <person name="Buni D."/>
            <person name="Schumann P."/>
            <person name="Toth E."/>
        </authorList>
    </citation>
    <scope>NUCLEOTIDE SEQUENCE</scope>
    <source>
        <strain evidence="1">RG-N-1a</strain>
    </source>
</reference>
<proteinExistence type="predicted"/>
<keyword evidence="2" id="KW-1185">Reference proteome</keyword>
<accession>A0A8X8KKQ2</accession>
<dbReference type="Proteomes" id="UP000484076">
    <property type="component" value="Unassembled WGS sequence"/>
</dbReference>
<sequence length="114" mass="12890">MAKPVRIDSIDEPFPTQKAALDHFERIKDRYPAGAQLQGVDKTQVKAVYEQYCAVTNWAVPPSISAYSVDNKAEEISPGQFRTQKCFWYHLPDGTKEDFSIIKAIQKISRAQNG</sequence>
<dbReference type="RefSeq" id="WP_174539632.1">
    <property type="nucleotide sequence ID" value="NZ_WHUT02000004.1"/>
</dbReference>
<evidence type="ECO:0000313" key="1">
    <source>
        <dbReference type="EMBL" id="NUB44524.1"/>
    </source>
</evidence>
<dbReference type="AlphaFoldDB" id="A0A8X8KKQ2"/>
<gene>
    <name evidence="1" type="ORF">GEU84_009030</name>
</gene>